<accession>A0A6B0R2Q7</accession>
<keyword evidence="3" id="KW-1185">Reference proteome</keyword>
<protein>
    <submittedName>
        <fullName evidence="2">Uncharacterized protein</fullName>
    </submittedName>
</protein>
<name>A0A6B0R2Q7_9CETA</name>
<evidence type="ECO:0000256" key="1">
    <source>
        <dbReference type="SAM" id="MobiDB-lite"/>
    </source>
</evidence>
<comment type="caution">
    <text evidence="2">The sequence shown here is derived from an EMBL/GenBank/DDBJ whole genome shotgun (WGS) entry which is preliminary data.</text>
</comment>
<reference evidence="2" key="1">
    <citation type="submission" date="2019-10" db="EMBL/GenBank/DDBJ databases">
        <title>The sequence and de novo assembly of the wild yak genome.</title>
        <authorList>
            <person name="Liu Y."/>
        </authorList>
    </citation>
    <scope>NUCLEOTIDE SEQUENCE [LARGE SCALE GENOMIC DNA]</scope>
    <source>
        <strain evidence="2">WY2019</strain>
    </source>
</reference>
<feature type="region of interest" description="Disordered" evidence="1">
    <location>
        <begin position="1"/>
        <end position="28"/>
    </location>
</feature>
<proteinExistence type="predicted"/>
<dbReference type="Proteomes" id="UP000322234">
    <property type="component" value="Unassembled WGS sequence"/>
</dbReference>
<sequence>MLKRCLEEPSDVDVAQAGDTPTRSAGMGLSLRHDLETIQRLPLNTAENPVEIDKNKRHIREGRNYCMISHLSSVQVRQGSNRILPKMGNSRHIIFHQSCFQSYQVPTRPAGKWLVTVCECDNLNSKCLHSPQWAQVHQILGLTEAYYWDGITALDLLADAVVECDTPSGHGRDENRVSWETA</sequence>
<organism evidence="2 3">
    <name type="scientific">Bos mutus</name>
    <name type="common">wild yak</name>
    <dbReference type="NCBI Taxonomy" id="72004"/>
    <lineage>
        <taxon>Eukaryota</taxon>
        <taxon>Metazoa</taxon>
        <taxon>Chordata</taxon>
        <taxon>Craniata</taxon>
        <taxon>Vertebrata</taxon>
        <taxon>Euteleostomi</taxon>
        <taxon>Mammalia</taxon>
        <taxon>Eutheria</taxon>
        <taxon>Laurasiatheria</taxon>
        <taxon>Artiodactyla</taxon>
        <taxon>Ruminantia</taxon>
        <taxon>Pecora</taxon>
        <taxon>Bovidae</taxon>
        <taxon>Bovinae</taxon>
        <taxon>Bos</taxon>
    </lineage>
</organism>
<evidence type="ECO:0000313" key="3">
    <source>
        <dbReference type="Proteomes" id="UP000322234"/>
    </source>
</evidence>
<dbReference type="EMBL" id="VBQZ03000015">
    <property type="protein sequence ID" value="MXQ83231.1"/>
    <property type="molecule type" value="Genomic_DNA"/>
</dbReference>
<evidence type="ECO:0000313" key="2">
    <source>
        <dbReference type="EMBL" id="MXQ83231.1"/>
    </source>
</evidence>
<dbReference type="AlphaFoldDB" id="A0A6B0R2Q7"/>
<gene>
    <name evidence="2" type="ORF">E5288_WYG018649</name>
</gene>